<dbReference type="PANTHER" id="PTHR32387">
    <property type="entry name" value="WU:FJ29H11"/>
    <property type="match status" value="1"/>
</dbReference>
<proteinExistence type="predicted"/>
<organism evidence="1 2">
    <name type="scientific">Helianthus annuus</name>
    <name type="common">Common sunflower</name>
    <dbReference type="NCBI Taxonomy" id="4232"/>
    <lineage>
        <taxon>Eukaryota</taxon>
        <taxon>Viridiplantae</taxon>
        <taxon>Streptophyta</taxon>
        <taxon>Embryophyta</taxon>
        <taxon>Tracheophyta</taxon>
        <taxon>Spermatophyta</taxon>
        <taxon>Magnoliopsida</taxon>
        <taxon>eudicotyledons</taxon>
        <taxon>Gunneridae</taxon>
        <taxon>Pentapetalae</taxon>
        <taxon>asterids</taxon>
        <taxon>campanulids</taxon>
        <taxon>Asterales</taxon>
        <taxon>Asteraceae</taxon>
        <taxon>Asteroideae</taxon>
        <taxon>Heliantheae alliance</taxon>
        <taxon>Heliantheae</taxon>
        <taxon>Helianthus</taxon>
    </lineage>
</organism>
<dbReference type="GO" id="GO:0005634">
    <property type="term" value="C:nucleus"/>
    <property type="evidence" value="ECO:0000318"/>
    <property type="project" value="GO_Central"/>
</dbReference>
<dbReference type="STRING" id="4232.A0A251RZW5"/>
<dbReference type="OrthoDB" id="1262810at2759"/>
<sequence>MLNDSLIIMRKEITGNGLTNVTIGNETLTWFVDSRKLQANGIRNDVKFTEISIALALEVLKDGTYSPKLDHQYVFAFLPLRTYGLKFIIQGDFILPSSREEVDGDSPWNQWLLSELPDLFVSAELSFCSLPGFNNCLGKAVSVFLSYVPLVGEVHGFFAQLPRMIISKLCVSNCLLLEGENDKWVPPCRVLRNWNEQARTLLPDSLIHKHLGLGYLNKEIVLSDTLAWALGIENYGPKVLVKILTCLLHTKEGLTSMSLNWLSSWLNELYSMSLQNSVDFKISSDIMDTLAKTPFIPLLDGCYGAINEGMIWMNLDGAWNNNLEAFARLFANLRIVNPALFDGSVTENLIQMLSKVGVQRLSAHQVVITHVLPAICDQKNTVGKDLMIEYLSFIMVHLQCTCSDCCIEREHIISEVYSKAFILTNHGFVIPSEVAVHFNNDFGNHIDIRRLISGIDIKWYEVDRSYLKYSSMRNWRKFLKEVGVTDFVQTVRVEKTVSSRLFLTNMTREKVMIPPGSTVSDWDSQELFDLLANVSLSGDREKCKYLLKVFDKIWDDYFSDKVEAFCNMDGEVKSFKSSLISVLDEYKWVVSSLDGRLCYPQDLFYHCEAVCSIFGDNACYAIPKIRNAKLVTSVGFKSTVTLHDALSVLDIWKRSATSFKASISQMSRFYSFIWKELVSSDQKSMANFSSGSFIFVPLSSVSSSEVVSGVLLSPQDVYWHDNIINTDCEQNKMLSNLYPSFRDFFVNGCGVKENPPLLDYLSFLHHLSTVNS</sequence>
<protein>
    <submittedName>
        <fullName evidence="1">Uncharacterized protein</fullName>
    </submittedName>
</protein>
<name>A0A251RZW5_HELAN</name>
<dbReference type="Proteomes" id="UP000215914">
    <property type="component" value="Chromosome 16"/>
</dbReference>
<reference evidence="2" key="1">
    <citation type="journal article" date="2017" name="Nature">
        <title>The sunflower genome provides insights into oil metabolism, flowering and Asterid evolution.</title>
        <authorList>
            <person name="Badouin H."/>
            <person name="Gouzy J."/>
            <person name="Grassa C.J."/>
            <person name="Murat F."/>
            <person name="Staton S.E."/>
            <person name="Cottret L."/>
            <person name="Lelandais-Briere C."/>
            <person name="Owens G.L."/>
            <person name="Carrere S."/>
            <person name="Mayjonade B."/>
            <person name="Legrand L."/>
            <person name="Gill N."/>
            <person name="Kane N.C."/>
            <person name="Bowers J.E."/>
            <person name="Hubner S."/>
            <person name="Bellec A."/>
            <person name="Berard A."/>
            <person name="Berges H."/>
            <person name="Blanchet N."/>
            <person name="Boniface M.C."/>
            <person name="Brunel D."/>
            <person name="Catrice O."/>
            <person name="Chaidir N."/>
            <person name="Claudel C."/>
            <person name="Donnadieu C."/>
            <person name="Faraut T."/>
            <person name="Fievet G."/>
            <person name="Helmstetter N."/>
            <person name="King M."/>
            <person name="Knapp S.J."/>
            <person name="Lai Z."/>
            <person name="Le Paslier M.C."/>
            <person name="Lippi Y."/>
            <person name="Lorenzon L."/>
            <person name="Mandel J.R."/>
            <person name="Marage G."/>
            <person name="Marchand G."/>
            <person name="Marquand E."/>
            <person name="Bret-Mestries E."/>
            <person name="Morien E."/>
            <person name="Nambeesan S."/>
            <person name="Nguyen T."/>
            <person name="Pegot-Espagnet P."/>
            <person name="Pouilly N."/>
            <person name="Raftis F."/>
            <person name="Sallet E."/>
            <person name="Schiex T."/>
            <person name="Thomas J."/>
            <person name="Vandecasteele C."/>
            <person name="Vares D."/>
            <person name="Vear F."/>
            <person name="Vautrin S."/>
            <person name="Crespi M."/>
            <person name="Mangin B."/>
            <person name="Burke J.M."/>
            <person name="Salse J."/>
            <person name="Munos S."/>
            <person name="Vincourt P."/>
            <person name="Rieseberg L.H."/>
            <person name="Langlade N.B."/>
        </authorList>
    </citation>
    <scope>NUCLEOTIDE SEQUENCE [LARGE SCALE GENOMIC DNA]</scope>
    <source>
        <strain evidence="2">cv. SF193</strain>
    </source>
</reference>
<keyword evidence="2" id="KW-1185">Reference proteome</keyword>
<dbReference type="InParanoid" id="A0A251RZW5"/>
<dbReference type="GO" id="GO:0048364">
    <property type="term" value="P:root development"/>
    <property type="evidence" value="ECO:0000318"/>
    <property type="project" value="GO_Central"/>
</dbReference>
<evidence type="ECO:0000313" key="1">
    <source>
        <dbReference type="EMBL" id="OTF91859.1"/>
    </source>
</evidence>
<accession>A0A251RZW5</accession>
<dbReference type="EMBL" id="CM007905">
    <property type="protein sequence ID" value="OTF91859.1"/>
    <property type="molecule type" value="Genomic_DNA"/>
</dbReference>
<evidence type="ECO:0000313" key="2">
    <source>
        <dbReference type="Proteomes" id="UP000215914"/>
    </source>
</evidence>
<dbReference type="AlphaFoldDB" id="A0A251RZW5"/>
<dbReference type="GO" id="GO:0009793">
    <property type="term" value="P:embryo development ending in seed dormancy"/>
    <property type="evidence" value="ECO:0000318"/>
    <property type="project" value="GO_Central"/>
</dbReference>
<gene>
    <name evidence="1" type="ORF">HannXRQ_Chr16g0515551</name>
</gene>
<dbReference type="InterPro" id="IPR052957">
    <property type="entry name" value="Auxin_embryo_med"/>
</dbReference>
<dbReference type="GO" id="GO:0010305">
    <property type="term" value="P:leaf vascular tissue pattern formation"/>
    <property type="evidence" value="ECO:0000318"/>
    <property type="project" value="GO_Central"/>
</dbReference>
<dbReference type="PANTHER" id="PTHR32387:SF16">
    <property type="entry name" value="HISTIDINE KINASE_HSP90-LIKE ATPASE SUPERFAMILY"/>
    <property type="match status" value="1"/>
</dbReference>